<keyword evidence="1" id="KW-0472">Membrane</keyword>
<accession>A0A6F8YGK3</accession>
<gene>
    <name evidence="2" type="ORF">Psuf_025450</name>
</gene>
<dbReference type="Proteomes" id="UP000503011">
    <property type="component" value="Chromosome"/>
</dbReference>
<sequence length="79" mass="8745">MPYAGTAIAVSHRQHVLKPSVALWAMTGVLLLYSLGVVVVLLTLSAVVVGFGAWWVVRQHHPVVVERIRPRRQPNVANR</sequence>
<organism evidence="2 3">
    <name type="scientific">Phytohabitans suffuscus</name>
    <dbReference type="NCBI Taxonomy" id="624315"/>
    <lineage>
        <taxon>Bacteria</taxon>
        <taxon>Bacillati</taxon>
        <taxon>Actinomycetota</taxon>
        <taxon>Actinomycetes</taxon>
        <taxon>Micromonosporales</taxon>
        <taxon>Micromonosporaceae</taxon>
    </lineage>
</organism>
<evidence type="ECO:0000313" key="3">
    <source>
        <dbReference type="Proteomes" id="UP000503011"/>
    </source>
</evidence>
<evidence type="ECO:0000256" key="1">
    <source>
        <dbReference type="SAM" id="Phobius"/>
    </source>
</evidence>
<keyword evidence="3" id="KW-1185">Reference proteome</keyword>
<feature type="transmembrane region" description="Helical" evidence="1">
    <location>
        <begin position="30"/>
        <end position="57"/>
    </location>
</feature>
<dbReference type="KEGG" id="psuu:Psuf_025450"/>
<dbReference type="EMBL" id="AP022871">
    <property type="protein sequence ID" value="BCB85232.1"/>
    <property type="molecule type" value="Genomic_DNA"/>
</dbReference>
<keyword evidence="1" id="KW-0812">Transmembrane</keyword>
<reference evidence="2 3" key="2">
    <citation type="submission" date="2020-03" db="EMBL/GenBank/DDBJ databases">
        <authorList>
            <person name="Ichikawa N."/>
            <person name="Kimura A."/>
            <person name="Kitahashi Y."/>
            <person name="Uohara A."/>
        </authorList>
    </citation>
    <scope>NUCLEOTIDE SEQUENCE [LARGE SCALE GENOMIC DNA]</scope>
    <source>
        <strain evidence="2 3">NBRC 105367</strain>
    </source>
</reference>
<reference evidence="2 3" key="1">
    <citation type="submission" date="2020-03" db="EMBL/GenBank/DDBJ databases">
        <title>Whole genome shotgun sequence of Phytohabitans suffuscus NBRC 105367.</title>
        <authorList>
            <person name="Komaki H."/>
            <person name="Tamura T."/>
        </authorList>
    </citation>
    <scope>NUCLEOTIDE SEQUENCE [LARGE SCALE GENOMIC DNA]</scope>
    <source>
        <strain evidence="2 3">NBRC 105367</strain>
    </source>
</reference>
<protein>
    <submittedName>
        <fullName evidence="2">Uncharacterized protein</fullName>
    </submittedName>
</protein>
<keyword evidence="1" id="KW-1133">Transmembrane helix</keyword>
<name>A0A6F8YGK3_9ACTN</name>
<proteinExistence type="predicted"/>
<evidence type="ECO:0000313" key="2">
    <source>
        <dbReference type="EMBL" id="BCB85232.1"/>
    </source>
</evidence>
<dbReference type="AlphaFoldDB" id="A0A6F8YGK3"/>